<evidence type="ECO:0000256" key="1">
    <source>
        <dbReference type="SAM" id="Phobius"/>
    </source>
</evidence>
<feature type="transmembrane region" description="Helical" evidence="1">
    <location>
        <begin position="48"/>
        <end position="68"/>
    </location>
</feature>
<evidence type="ECO:0000313" key="3">
    <source>
        <dbReference type="EMBL" id="ASB86773.1"/>
    </source>
</evidence>
<dbReference type="Proteomes" id="UP000196877">
    <property type="component" value="Chromosome"/>
</dbReference>
<gene>
    <name evidence="3" type="ORF">S101395_00218</name>
</gene>
<keyword evidence="1" id="KW-1133">Transmembrane helix</keyword>
<dbReference type="InterPro" id="IPR025436">
    <property type="entry name" value="DUF4179"/>
</dbReference>
<dbReference type="GeneID" id="92855737"/>
<keyword evidence="1" id="KW-0812">Transmembrane</keyword>
<keyword evidence="4" id="KW-1185">Reference proteome</keyword>
<reference evidence="3 4" key="1">
    <citation type="submission" date="2017-06" db="EMBL/GenBank/DDBJ databases">
        <title>Genome sequence of Bacillus sonorensis strain SRCM101395.</title>
        <authorList>
            <person name="Cho S.H."/>
        </authorList>
    </citation>
    <scope>NUCLEOTIDE SEQUENCE [LARGE SCALE GENOMIC DNA]</scope>
    <source>
        <strain evidence="3 4">SRCM101395</strain>
    </source>
</reference>
<protein>
    <recommendedName>
        <fullName evidence="2">DUF4179 domain-containing protein</fullName>
    </recommendedName>
</protein>
<name>A0ABM6LBY4_9BACI</name>
<sequence length="464" mass="52134">MDKKWFENEVNQIDVPTQDINQSISEGIMRANKEKTVKPKRGTLKRTVFISGTAAMLLLGSGFVSPAMQRVLADVPLFGKAYQQFHDYIGQNLMASQLVTELHQKASSNNIDVTATSVYFDGGIITMTFKVNSDTRKDLNDGAEMVHFTLFNGERKWMIASESDIKKTKDGYVGFIQIGYPDKNIPDQLTLPVTITSINDIRGQWKFDIPVVKLPYKTLHIRQKEKQAADGPIVEPKTVILGKESTVIDYDVITSLEHPNDRASIIKVTDDKGNEVPYLMSGITLTDRKKIGDRIHRESRMILGKVKDDAKYVKIEASSDKSDSEKTLPLKKAPASVSADRHSFNIAFDQVKQNGNKLVVDYHLKNVDRSKIDVDSMQNFLETISLIDSAYKSFDEAPVGHSVKGNFTKVLNSSKLQFQSVFTIDDEFGAEKFSLEQYSLDVDFGYLSTFYSTSLKPIKVQLSR</sequence>
<dbReference type="Gene3D" id="2.60.40.1630">
    <property type="entry name" value="bacillus anthracis domain"/>
    <property type="match status" value="1"/>
</dbReference>
<evidence type="ECO:0000313" key="4">
    <source>
        <dbReference type="Proteomes" id="UP000196877"/>
    </source>
</evidence>
<accession>A0ABM6LBY4</accession>
<keyword evidence="1" id="KW-0472">Membrane</keyword>
<dbReference type="Pfam" id="PF13786">
    <property type="entry name" value="DUF4179"/>
    <property type="match status" value="1"/>
</dbReference>
<proteinExistence type="predicted"/>
<dbReference type="RefSeq" id="WP_006639643.1">
    <property type="nucleotide sequence ID" value="NZ_BORD01000001.1"/>
</dbReference>
<evidence type="ECO:0000259" key="2">
    <source>
        <dbReference type="Pfam" id="PF13786"/>
    </source>
</evidence>
<dbReference type="EMBL" id="CP021920">
    <property type="protein sequence ID" value="ASB86773.1"/>
    <property type="molecule type" value="Genomic_DNA"/>
</dbReference>
<feature type="domain" description="DUF4179" evidence="2">
    <location>
        <begin position="47"/>
        <end position="133"/>
    </location>
</feature>
<organism evidence="3 4">
    <name type="scientific">Bacillus sonorensis</name>
    <dbReference type="NCBI Taxonomy" id="119858"/>
    <lineage>
        <taxon>Bacteria</taxon>
        <taxon>Bacillati</taxon>
        <taxon>Bacillota</taxon>
        <taxon>Bacilli</taxon>
        <taxon>Bacillales</taxon>
        <taxon>Bacillaceae</taxon>
        <taxon>Bacillus</taxon>
    </lineage>
</organism>